<evidence type="ECO:0000256" key="5">
    <source>
        <dbReference type="ARBA" id="ARBA00023002"/>
    </source>
</evidence>
<feature type="binding site" description="axial binding residue" evidence="8">
    <location>
        <position position="547"/>
    </location>
    <ligand>
        <name>heme</name>
        <dbReference type="ChEBI" id="CHEBI:30413"/>
    </ligand>
    <ligandPart>
        <name>Fe</name>
        <dbReference type="ChEBI" id="CHEBI:18248"/>
    </ligandPart>
</feature>
<comment type="cofactor">
    <cofactor evidence="1 8">
        <name>heme</name>
        <dbReference type="ChEBI" id="CHEBI:30413"/>
    </cofactor>
</comment>
<evidence type="ECO:0000256" key="9">
    <source>
        <dbReference type="RuleBase" id="RU000461"/>
    </source>
</evidence>
<keyword evidence="3 8" id="KW-0349">Heme</keyword>
<evidence type="ECO:0000256" key="8">
    <source>
        <dbReference type="PIRSR" id="PIRSR602402-1"/>
    </source>
</evidence>
<dbReference type="PRINTS" id="PR00464">
    <property type="entry name" value="EP450II"/>
</dbReference>
<keyword evidence="11" id="KW-0472">Membrane</keyword>
<dbReference type="PRINTS" id="PR01239">
    <property type="entry name" value="EP450IICYP52"/>
</dbReference>
<dbReference type="InterPro" id="IPR017972">
    <property type="entry name" value="Cyt_P450_CS"/>
</dbReference>
<dbReference type="Pfam" id="PF00067">
    <property type="entry name" value="p450"/>
    <property type="match status" value="1"/>
</dbReference>
<name>A0A2G7FJ09_9EURO</name>
<gene>
    <name evidence="12" type="ORF">AARAC_003233</name>
</gene>
<sequence length="602" mass="68576">MFGFSLFKSSKEEETSQQPTWNPNTLTMEQLLALRRPTSSRSLLSNLQEQMNMNLRGGGNGGGICCGICAGLACFECWERKKAAMIPLLILAALAVVFRLLWSIFTSLRHAQNARKWHCGAIPTYPGDILGINTLKEVLRADKEKLIPVLSAQRVETMTAREGRYVSTFRLRQMGRESIFTSDPKNMQAILATQFKEFELGILRRNALHPLLGSGIFTTDGEAWSRSRSLLRPQFTRDQVSDLDLEERHVQKAMAGMLADPATKWTPEIDIQSIFFRLTIDSATEFLFGESVESQTAALSGGRIIEDKFPFYFDRGQWYAAQRARFEKLYWIVNNKESRETDRFVQAYIDRFVDTALAAVKEGKINPEKRNSDHYVFLHGLTTATQDPVELRSQLLNILLAGRDTTASLLSWCVLLLARHPDIFQKLRNTILADFGDYKNPRNITFASLKSCRYLHYFMNEVLRLYPIVPGNRRVALKDTTLPRGGGPDGSEPVYVRKGQPVVYSVFVTHRRKDIWGADAEVFNPDRWEDLKVGWEYLPFNGGPRICIGQQFALTEAGYVLVRLLQRFDQIVDARPERDIRFNATLTSAPWENVIVRLREAA</sequence>
<feature type="transmembrane region" description="Helical" evidence="11">
    <location>
        <begin position="85"/>
        <end position="105"/>
    </location>
</feature>
<dbReference type="InterPro" id="IPR001128">
    <property type="entry name" value="Cyt_P450"/>
</dbReference>
<keyword evidence="6 8" id="KW-0408">Iron</keyword>
<dbReference type="InterPro" id="IPR047146">
    <property type="entry name" value="Cyt_P450_E_CYP52_fungi"/>
</dbReference>
<proteinExistence type="inferred from homology"/>
<dbReference type="InterPro" id="IPR002974">
    <property type="entry name" value="Cyt_P450_E_CYP52_ascomycetes"/>
</dbReference>
<accession>A0A2G7FJ09</accession>
<keyword evidence="11" id="KW-0812">Transmembrane</keyword>
<keyword evidence="13" id="KW-1185">Reference proteome</keyword>
<dbReference type="InterPro" id="IPR036396">
    <property type="entry name" value="Cyt_P450_sf"/>
</dbReference>
<dbReference type="SUPFAM" id="SSF48264">
    <property type="entry name" value="Cytochrome P450"/>
    <property type="match status" value="1"/>
</dbReference>
<dbReference type="PRINTS" id="PR00385">
    <property type="entry name" value="P450"/>
</dbReference>
<dbReference type="PROSITE" id="PS00086">
    <property type="entry name" value="CYTOCHROME_P450"/>
    <property type="match status" value="1"/>
</dbReference>
<keyword evidence="11" id="KW-1133">Transmembrane helix</keyword>
<dbReference type="GO" id="GO:0020037">
    <property type="term" value="F:heme binding"/>
    <property type="evidence" value="ECO:0007669"/>
    <property type="project" value="InterPro"/>
</dbReference>
<comment type="caution">
    <text evidence="12">The sequence shown here is derived from an EMBL/GenBank/DDBJ whole genome shotgun (WGS) entry which is preliminary data.</text>
</comment>
<evidence type="ECO:0000313" key="12">
    <source>
        <dbReference type="EMBL" id="PIG80584.1"/>
    </source>
</evidence>
<keyword evidence="4 8" id="KW-0479">Metal-binding</keyword>
<dbReference type="EMBL" id="NEXV01000609">
    <property type="protein sequence ID" value="PIG80584.1"/>
    <property type="molecule type" value="Genomic_DNA"/>
</dbReference>
<dbReference type="Proteomes" id="UP000231358">
    <property type="component" value="Unassembled WGS sequence"/>
</dbReference>
<evidence type="ECO:0000256" key="10">
    <source>
        <dbReference type="SAM" id="MobiDB-lite"/>
    </source>
</evidence>
<dbReference type="GO" id="GO:0005506">
    <property type="term" value="F:iron ion binding"/>
    <property type="evidence" value="ECO:0007669"/>
    <property type="project" value="InterPro"/>
</dbReference>
<reference evidence="12 13" key="1">
    <citation type="submission" date="2017-05" db="EMBL/GenBank/DDBJ databases">
        <title>Genome sequence for an aflatoxigenic pathogen of Argentinian peanut, Aspergillus arachidicola.</title>
        <authorList>
            <person name="Moore G."/>
            <person name="Beltz S.B."/>
            <person name="Mack B.M."/>
        </authorList>
    </citation>
    <scope>NUCLEOTIDE SEQUENCE [LARGE SCALE GENOMIC DNA]</scope>
    <source>
        <strain evidence="12 13">CBS 117610</strain>
    </source>
</reference>
<evidence type="ECO:0000256" key="7">
    <source>
        <dbReference type="ARBA" id="ARBA00023033"/>
    </source>
</evidence>
<evidence type="ECO:0000256" key="6">
    <source>
        <dbReference type="ARBA" id="ARBA00023004"/>
    </source>
</evidence>
<comment type="similarity">
    <text evidence="2 9">Belongs to the cytochrome P450 family.</text>
</comment>
<organism evidence="12 13">
    <name type="scientific">Aspergillus arachidicola</name>
    <dbReference type="NCBI Taxonomy" id="656916"/>
    <lineage>
        <taxon>Eukaryota</taxon>
        <taxon>Fungi</taxon>
        <taxon>Dikarya</taxon>
        <taxon>Ascomycota</taxon>
        <taxon>Pezizomycotina</taxon>
        <taxon>Eurotiomycetes</taxon>
        <taxon>Eurotiomycetidae</taxon>
        <taxon>Eurotiales</taxon>
        <taxon>Aspergillaceae</taxon>
        <taxon>Aspergillus</taxon>
        <taxon>Aspergillus subgen. Circumdati</taxon>
    </lineage>
</organism>
<dbReference type="STRING" id="656916.A0A2G7FJ09"/>
<dbReference type="PANTHER" id="PTHR24287:SF1">
    <property type="entry name" value="P450, PUTATIVE (EUROFUNG)-RELATED"/>
    <property type="match status" value="1"/>
</dbReference>
<dbReference type="GO" id="GO:0016712">
    <property type="term" value="F:oxidoreductase activity, acting on paired donors, with incorporation or reduction of molecular oxygen, reduced flavin or flavoprotein as one donor, and incorporation of one atom of oxygen"/>
    <property type="evidence" value="ECO:0007669"/>
    <property type="project" value="InterPro"/>
</dbReference>
<protein>
    <submittedName>
        <fullName evidence="12">Cytochrome P450 family protein</fullName>
    </submittedName>
</protein>
<keyword evidence="7 9" id="KW-0503">Monooxygenase</keyword>
<evidence type="ECO:0000256" key="3">
    <source>
        <dbReference type="ARBA" id="ARBA00022617"/>
    </source>
</evidence>
<evidence type="ECO:0000256" key="4">
    <source>
        <dbReference type="ARBA" id="ARBA00022723"/>
    </source>
</evidence>
<dbReference type="Gene3D" id="1.10.630.10">
    <property type="entry name" value="Cytochrome P450"/>
    <property type="match status" value="1"/>
</dbReference>
<feature type="region of interest" description="Disordered" evidence="10">
    <location>
        <begin position="1"/>
        <end position="22"/>
    </location>
</feature>
<dbReference type="PANTHER" id="PTHR24287">
    <property type="entry name" value="P450, PUTATIVE (EUROFUNG)-RELATED"/>
    <property type="match status" value="1"/>
</dbReference>
<dbReference type="AlphaFoldDB" id="A0A2G7FJ09"/>
<dbReference type="InterPro" id="IPR002402">
    <property type="entry name" value="Cyt_P450_E_grp-II"/>
</dbReference>
<evidence type="ECO:0000256" key="1">
    <source>
        <dbReference type="ARBA" id="ARBA00001971"/>
    </source>
</evidence>
<evidence type="ECO:0000313" key="13">
    <source>
        <dbReference type="Proteomes" id="UP000231358"/>
    </source>
</evidence>
<keyword evidence="5 9" id="KW-0560">Oxidoreductase</keyword>
<evidence type="ECO:0000256" key="2">
    <source>
        <dbReference type="ARBA" id="ARBA00010617"/>
    </source>
</evidence>
<dbReference type="CDD" id="cd11063">
    <property type="entry name" value="CYP52"/>
    <property type="match status" value="1"/>
</dbReference>
<evidence type="ECO:0000256" key="11">
    <source>
        <dbReference type="SAM" id="Phobius"/>
    </source>
</evidence>